<dbReference type="Gene3D" id="3.40.309.10">
    <property type="entry name" value="Aldehyde Dehydrogenase, Chain A, domain 2"/>
    <property type="match status" value="1"/>
</dbReference>
<keyword evidence="1" id="KW-0560">Oxidoreductase</keyword>
<organism evidence="3 4">
    <name type="scientific">Albidovulum sediminicola</name>
    <dbReference type="NCBI Taxonomy" id="2984331"/>
    <lineage>
        <taxon>Bacteria</taxon>
        <taxon>Pseudomonadati</taxon>
        <taxon>Pseudomonadota</taxon>
        <taxon>Alphaproteobacteria</taxon>
        <taxon>Rhodobacterales</taxon>
        <taxon>Paracoccaceae</taxon>
        <taxon>Albidovulum</taxon>
    </lineage>
</organism>
<evidence type="ECO:0000313" key="3">
    <source>
        <dbReference type="EMBL" id="MCV2865172.1"/>
    </source>
</evidence>
<dbReference type="Proteomes" id="UP001652503">
    <property type="component" value="Unassembled WGS sequence"/>
</dbReference>
<dbReference type="Gene3D" id="3.40.605.10">
    <property type="entry name" value="Aldehyde Dehydrogenase, Chain A, domain 1"/>
    <property type="match status" value="1"/>
</dbReference>
<dbReference type="Pfam" id="PF00171">
    <property type="entry name" value="Aldedh"/>
    <property type="match status" value="1"/>
</dbReference>
<protein>
    <submittedName>
        <fullName evidence="3">Aldehyde dehydrogenase family protein</fullName>
    </submittedName>
</protein>
<gene>
    <name evidence="3" type="ORF">OE647_10590</name>
</gene>
<feature type="domain" description="Aldehyde dehydrogenase" evidence="2">
    <location>
        <begin position="17"/>
        <end position="476"/>
    </location>
</feature>
<dbReference type="InterPro" id="IPR015590">
    <property type="entry name" value="Aldehyde_DH_dom"/>
</dbReference>
<dbReference type="SUPFAM" id="SSF53720">
    <property type="entry name" value="ALDH-like"/>
    <property type="match status" value="1"/>
</dbReference>
<accession>A0ABT2Z205</accession>
<evidence type="ECO:0000313" key="4">
    <source>
        <dbReference type="Proteomes" id="UP001652503"/>
    </source>
</evidence>
<dbReference type="EMBL" id="JAOWLA010000009">
    <property type="protein sequence ID" value="MCV2865172.1"/>
    <property type="molecule type" value="Genomic_DNA"/>
</dbReference>
<comment type="caution">
    <text evidence="3">The sequence shown here is derived from an EMBL/GenBank/DDBJ whole genome shotgun (WGS) entry which is preliminary data.</text>
</comment>
<evidence type="ECO:0000256" key="1">
    <source>
        <dbReference type="ARBA" id="ARBA00023002"/>
    </source>
</evidence>
<dbReference type="InterPro" id="IPR016161">
    <property type="entry name" value="Ald_DH/histidinol_DH"/>
</dbReference>
<reference evidence="3 4" key="1">
    <citation type="submission" date="2022-10" db="EMBL/GenBank/DDBJ databases">
        <title>Defluviimonas sp. nov., isolated from ocean surface water.</title>
        <authorList>
            <person name="He W."/>
            <person name="Wang L."/>
            <person name="Zhang D.-F."/>
        </authorList>
    </citation>
    <scope>NUCLEOTIDE SEQUENCE [LARGE SCALE GENOMIC DNA]</scope>
    <source>
        <strain evidence="3 4">WL0075</strain>
    </source>
</reference>
<name>A0ABT2Z205_9RHOB</name>
<proteinExistence type="predicted"/>
<dbReference type="InterPro" id="IPR016162">
    <property type="entry name" value="Ald_DH_N"/>
</dbReference>
<evidence type="ECO:0000259" key="2">
    <source>
        <dbReference type="Pfam" id="PF00171"/>
    </source>
</evidence>
<sequence>MSAAMKDYWRNYIGGKWVDGAAGGRITLLDPATGRPLSEVARATAADVDSAVAAARRCVTSRALIDKRPMARGRMVAEIGRKLRERSEEIATLISLDAGKRISEARGEVEGSAKYFEYYGGLAAQIEGRYIPLGDGYVDYVVPYPYGVSAHIIPWNFPLNMIARSLSAALAAGNACVVKLPELDPTAGYVLAELAEEVGLPEGAVNLICGYGHEAGAALASHSDIDQIVFTGSVVTGRKVAHAAAESLIPAVLELGGKTPGIVYGDADLDNVVAQTQAGIFFNTGQCCDTMSRLVVHDSLYDETVERLAAMAGGLSIGAGMEDPDITPLISAEQLAKVDTYAQIGVQQGARAVAGGRKLDREGNFMAPTILADVSPEDRVNKEEIFGPVLSVLKFSDPREALAIANGTEYGLAAVVFTNDLDRAIWTTERLEAGQVHVNEWGVGGVETPFGGFKNSGIGREKGVEALASYYQSKNVGMKRLQSF</sequence>
<dbReference type="RefSeq" id="WP_263721691.1">
    <property type="nucleotide sequence ID" value="NZ_JAOWLA010000009.1"/>
</dbReference>
<dbReference type="PANTHER" id="PTHR11699">
    <property type="entry name" value="ALDEHYDE DEHYDROGENASE-RELATED"/>
    <property type="match status" value="1"/>
</dbReference>
<dbReference type="InterPro" id="IPR016163">
    <property type="entry name" value="Ald_DH_C"/>
</dbReference>
<keyword evidence="4" id="KW-1185">Reference proteome</keyword>